<dbReference type="GeneID" id="83198201"/>
<name>A0A9W9PGW9_9EURO</name>
<comment type="caution">
    <text evidence="2">The sequence shown here is derived from an EMBL/GenBank/DDBJ whole genome shotgun (WGS) entry which is preliminary data.</text>
</comment>
<evidence type="ECO:0000313" key="3">
    <source>
        <dbReference type="Proteomes" id="UP001150941"/>
    </source>
</evidence>
<reference evidence="2" key="1">
    <citation type="submission" date="2022-11" db="EMBL/GenBank/DDBJ databases">
        <authorList>
            <person name="Petersen C."/>
        </authorList>
    </citation>
    <scope>NUCLEOTIDE SEQUENCE</scope>
    <source>
        <strain evidence="2">IBT 19713</strain>
    </source>
</reference>
<dbReference type="AlphaFoldDB" id="A0A9W9PGW9"/>
<feature type="region of interest" description="Disordered" evidence="1">
    <location>
        <begin position="1"/>
        <end position="20"/>
    </location>
</feature>
<organism evidence="2 3">
    <name type="scientific">Penicillium chermesinum</name>
    <dbReference type="NCBI Taxonomy" id="63820"/>
    <lineage>
        <taxon>Eukaryota</taxon>
        <taxon>Fungi</taxon>
        <taxon>Dikarya</taxon>
        <taxon>Ascomycota</taxon>
        <taxon>Pezizomycotina</taxon>
        <taxon>Eurotiomycetes</taxon>
        <taxon>Eurotiomycetidae</taxon>
        <taxon>Eurotiales</taxon>
        <taxon>Aspergillaceae</taxon>
        <taxon>Penicillium</taxon>
    </lineage>
</organism>
<dbReference type="EMBL" id="JAPQKS010000002">
    <property type="protein sequence ID" value="KAJ5246618.1"/>
    <property type="molecule type" value="Genomic_DNA"/>
</dbReference>
<gene>
    <name evidence="2" type="ORF">N7468_001601</name>
</gene>
<evidence type="ECO:0000256" key="1">
    <source>
        <dbReference type="SAM" id="MobiDB-lite"/>
    </source>
</evidence>
<accession>A0A9W9PGW9</accession>
<evidence type="ECO:0000313" key="2">
    <source>
        <dbReference type="EMBL" id="KAJ5246618.1"/>
    </source>
</evidence>
<keyword evidence="3" id="KW-1185">Reference proteome</keyword>
<protein>
    <submittedName>
        <fullName evidence="2">Uncharacterized protein</fullName>
    </submittedName>
</protein>
<dbReference type="Proteomes" id="UP001150941">
    <property type="component" value="Unassembled WGS sequence"/>
</dbReference>
<reference evidence="2" key="2">
    <citation type="journal article" date="2023" name="IMA Fungus">
        <title>Comparative genomic study of the Penicillium genus elucidates a diverse pangenome and 15 lateral gene transfer events.</title>
        <authorList>
            <person name="Petersen C."/>
            <person name="Sorensen T."/>
            <person name="Nielsen M.R."/>
            <person name="Sondergaard T.E."/>
            <person name="Sorensen J.L."/>
            <person name="Fitzpatrick D.A."/>
            <person name="Frisvad J.C."/>
            <person name="Nielsen K.L."/>
        </authorList>
    </citation>
    <scope>NUCLEOTIDE SEQUENCE</scope>
    <source>
        <strain evidence="2">IBT 19713</strain>
    </source>
</reference>
<sequence>MPWSDPIKGLSGGGAASAAGFSKRGVQNGIEATGIGGYGMGRAFQMWRKIVQGIGVGLKSKT</sequence>
<dbReference type="RefSeq" id="XP_058334039.1">
    <property type="nucleotide sequence ID" value="XM_058470898.1"/>
</dbReference>
<proteinExistence type="predicted"/>